<dbReference type="InterPro" id="IPR057744">
    <property type="entry name" value="OTAase-like"/>
</dbReference>
<feature type="compositionally biased region" description="Polar residues" evidence="1">
    <location>
        <begin position="36"/>
        <end position="48"/>
    </location>
</feature>
<dbReference type="PANTHER" id="PTHR43135">
    <property type="entry name" value="ALPHA-D-RIBOSE 1-METHYLPHOSPHONATE 5-TRIPHOSPHATE DIPHOSPHATASE"/>
    <property type="match status" value="1"/>
</dbReference>
<dbReference type="Gene3D" id="2.30.40.10">
    <property type="entry name" value="Urease, subunit C, domain 1"/>
    <property type="match status" value="1"/>
</dbReference>
<dbReference type="Proteomes" id="UP000193986">
    <property type="component" value="Unassembled WGS sequence"/>
</dbReference>
<proteinExistence type="predicted"/>
<feature type="domain" description="Amidohydrolase-related" evidence="2">
    <location>
        <begin position="142"/>
        <end position="489"/>
    </location>
</feature>
<reference evidence="3 4" key="1">
    <citation type="submission" date="2016-07" db="EMBL/GenBank/DDBJ databases">
        <title>Pervasive Adenine N6-methylation of Active Genes in Fungi.</title>
        <authorList>
            <consortium name="DOE Joint Genome Institute"/>
            <person name="Mondo S.J."/>
            <person name="Dannebaum R.O."/>
            <person name="Kuo R.C."/>
            <person name="Labutti K."/>
            <person name="Haridas S."/>
            <person name="Kuo A."/>
            <person name="Salamov A."/>
            <person name="Ahrendt S.R."/>
            <person name="Lipzen A."/>
            <person name="Sullivan W."/>
            <person name="Andreopoulos W.B."/>
            <person name="Clum A."/>
            <person name="Lindquist E."/>
            <person name="Daum C."/>
            <person name="Ramamoorthy G.K."/>
            <person name="Gryganskyi A."/>
            <person name="Culley D."/>
            <person name="Magnuson J.K."/>
            <person name="James T.Y."/>
            <person name="O'Malley M.A."/>
            <person name="Stajich J.E."/>
            <person name="Spatafora J.W."/>
            <person name="Visel A."/>
            <person name="Grigoriev I.V."/>
        </authorList>
    </citation>
    <scope>NUCLEOTIDE SEQUENCE [LARGE SCALE GENOMIC DNA]</scope>
    <source>
        <strain evidence="3 4">68-887.2</strain>
    </source>
</reference>
<comment type="caution">
    <text evidence="3">The sequence shown here is derived from an EMBL/GenBank/DDBJ whole genome shotgun (WGS) entry which is preliminary data.</text>
</comment>
<evidence type="ECO:0000313" key="3">
    <source>
        <dbReference type="EMBL" id="ORY28179.1"/>
    </source>
</evidence>
<dbReference type="InterPro" id="IPR051781">
    <property type="entry name" value="Metallo-dep_Hydrolase"/>
</dbReference>
<dbReference type="InParanoid" id="A0A1Y2B021"/>
<feature type="region of interest" description="Disordered" evidence="1">
    <location>
        <begin position="1"/>
        <end position="68"/>
    </location>
</feature>
<dbReference type="OrthoDB" id="194468at2759"/>
<sequence length="527" mass="57882">MIQTQSVPHPAFNFDPKFAPSTSRWTPPKWMLQHASAPSTPKVPNQNGLGEPWDPKRPTFRGIDLTKPDPRLKKPEIDIVTPEGEEDNLTAFIDVNIIDATGKDAYRGDVLVKGQKIVKVGEKLTVNEMKGARVVAGNGRTLMPGMSSLADAHTHFSWNNSASLDGLADLGVEEHTLFSMRSARTFLDCGYTSCVGAASAKQRLDIVIRNAIKGGDIPGPRYLANGKEMAPNDGALIPGITQFIESPQEAEEIIAKFAEMGIDQIKLSMSGEEITEHLRAEDKTIPDDIVAAAVEAAHKHGMRVCSHARSDESIVQCLQYGVDIIYHASFISDETMFALEKQKDRVFVAPAMNWLVATLYDAAAFGYPTSKAESVGYARELEVAIAGLKEMYKRGIKVLPGGDYGFAWLPHGTYRDLELFVNMLGFSPMDAILSATALGGEIMMHPDKLGKIQPGYFADLILVNGNPLEDIKLLTGHKNLDMVMINGRVHRDHPKDRKPWTEPGESLVREANALKLQEKEAEEKLAK</sequence>
<dbReference type="GO" id="GO:0016810">
    <property type="term" value="F:hydrolase activity, acting on carbon-nitrogen (but not peptide) bonds"/>
    <property type="evidence" value="ECO:0007669"/>
    <property type="project" value="InterPro"/>
</dbReference>
<evidence type="ECO:0000256" key="1">
    <source>
        <dbReference type="SAM" id="MobiDB-lite"/>
    </source>
</evidence>
<dbReference type="InterPro" id="IPR006680">
    <property type="entry name" value="Amidohydro-rel"/>
</dbReference>
<dbReference type="STRING" id="71784.A0A1Y2B021"/>
<dbReference type="Gene3D" id="3.20.20.140">
    <property type="entry name" value="Metal-dependent hydrolases"/>
    <property type="match status" value="1"/>
</dbReference>
<dbReference type="Pfam" id="PF01979">
    <property type="entry name" value="Amidohydro_1"/>
    <property type="match status" value="1"/>
</dbReference>
<evidence type="ECO:0000313" key="4">
    <source>
        <dbReference type="Proteomes" id="UP000193986"/>
    </source>
</evidence>
<gene>
    <name evidence="3" type="ORF">BCR39DRAFT_576720</name>
</gene>
<protein>
    <recommendedName>
        <fullName evidence="2">Amidohydrolase-related domain-containing protein</fullName>
    </recommendedName>
</protein>
<dbReference type="PANTHER" id="PTHR43135:SF3">
    <property type="entry name" value="ALPHA-D-RIBOSE 1-METHYLPHOSPHONATE 5-TRIPHOSPHATE DIPHOSPHATASE"/>
    <property type="match status" value="1"/>
</dbReference>
<dbReference type="InterPro" id="IPR032466">
    <property type="entry name" value="Metal_Hydrolase"/>
</dbReference>
<name>A0A1Y2B021_9TREE</name>
<keyword evidence="4" id="KW-1185">Reference proteome</keyword>
<organism evidence="3 4">
    <name type="scientific">Naematelia encephala</name>
    <dbReference type="NCBI Taxonomy" id="71784"/>
    <lineage>
        <taxon>Eukaryota</taxon>
        <taxon>Fungi</taxon>
        <taxon>Dikarya</taxon>
        <taxon>Basidiomycota</taxon>
        <taxon>Agaricomycotina</taxon>
        <taxon>Tremellomycetes</taxon>
        <taxon>Tremellales</taxon>
        <taxon>Naemateliaceae</taxon>
        <taxon>Naematelia</taxon>
    </lineage>
</organism>
<dbReference type="SUPFAM" id="SSF51556">
    <property type="entry name" value="Metallo-dependent hydrolases"/>
    <property type="match status" value="1"/>
</dbReference>
<dbReference type="EMBL" id="MCFC01000033">
    <property type="protein sequence ID" value="ORY28179.1"/>
    <property type="molecule type" value="Genomic_DNA"/>
</dbReference>
<dbReference type="InterPro" id="IPR011059">
    <property type="entry name" value="Metal-dep_hydrolase_composite"/>
</dbReference>
<dbReference type="SUPFAM" id="SSF51338">
    <property type="entry name" value="Composite domain of metallo-dependent hydrolases"/>
    <property type="match status" value="1"/>
</dbReference>
<accession>A0A1Y2B021</accession>
<dbReference type="CDD" id="cd01299">
    <property type="entry name" value="Met_dep_hydrolase_A"/>
    <property type="match status" value="1"/>
</dbReference>
<dbReference type="AlphaFoldDB" id="A0A1Y2B021"/>
<evidence type="ECO:0000259" key="2">
    <source>
        <dbReference type="Pfam" id="PF01979"/>
    </source>
</evidence>